<dbReference type="Proteomes" id="UP000018837">
    <property type="component" value="Unassembled WGS sequence"/>
</dbReference>
<dbReference type="PATRIC" id="fig|1411148.3.peg.1700"/>
<dbReference type="EMBL" id="AYUF01000485">
    <property type="protein sequence ID" value="ETK01351.1"/>
    <property type="molecule type" value="Genomic_DNA"/>
</dbReference>
<evidence type="ECO:0000313" key="2">
    <source>
        <dbReference type="EMBL" id="ETK01351.1"/>
    </source>
</evidence>
<sequence>MRRGDRWDELFTLLFMLLAIAAGILYFTVKGNRLPFMLCGGAAILLRLVQYFLRMGGR</sequence>
<keyword evidence="1" id="KW-0472">Membrane</keyword>
<dbReference type="AlphaFoldDB" id="W2C4H2"/>
<organism evidence="2 3">
    <name type="scientific">Tannerella sp. oral taxon BU063 isolate Cell 2</name>
    <dbReference type="NCBI Taxonomy" id="1411148"/>
    <lineage>
        <taxon>Bacteria</taxon>
        <taxon>Pseudomonadati</taxon>
        <taxon>Bacteroidota</taxon>
        <taxon>Bacteroidia</taxon>
        <taxon>Bacteroidales</taxon>
        <taxon>Tannerellaceae</taxon>
        <taxon>Tannerella</taxon>
    </lineage>
</organism>
<protein>
    <submittedName>
        <fullName evidence="2">Uncharacterized protein</fullName>
    </submittedName>
</protein>
<keyword evidence="1" id="KW-0812">Transmembrane</keyword>
<comment type="caution">
    <text evidence="2">The sequence shown here is derived from an EMBL/GenBank/DDBJ whole genome shotgun (WGS) entry which is preliminary data.</text>
</comment>
<keyword evidence="1" id="KW-1133">Transmembrane helix</keyword>
<reference evidence="2 3" key="1">
    <citation type="submission" date="2013-11" db="EMBL/GenBank/DDBJ databases">
        <title>Single cell genomics of uncultured Tannerella BU063 (oral taxon 286).</title>
        <authorList>
            <person name="Beall C.J."/>
            <person name="Campbell A.G."/>
            <person name="Griffen A.L."/>
            <person name="Podar M."/>
            <person name="Leys E.J."/>
        </authorList>
    </citation>
    <scope>NUCLEOTIDE SEQUENCE [LARGE SCALE GENOMIC DNA]</scope>
    <source>
        <strain evidence="2">Cell 2</strain>
    </source>
</reference>
<evidence type="ECO:0000313" key="3">
    <source>
        <dbReference type="Proteomes" id="UP000018837"/>
    </source>
</evidence>
<feature type="transmembrane region" description="Helical" evidence="1">
    <location>
        <begin position="35"/>
        <end position="53"/>
    </location>
</feature>
<proteinExistence type="predicted"/>
<evidence type="ECO:0000256" key="1">
    <source>
        <dbReference type="SAM" id="Phobius"/>
    </source>
</evidence>
<name>W2C4H2_9BACT</name>
<feature type="transmembrane region" description="Helical" evidence="1">
    <location>
        <begin position="12"/>
        <end position="29"/>
    </location>
</feature>
<accession>W2C4H2</accession>
<gene>
    <name evidence="2" type="ORF">N425_10500</name>
</gene>